<dbReference type="EMBL" id="SJPO01000004">
    <property type="protein sequence ID" value="TWT77470.1"/>
    <property type="molecule type" value="Genomic_DNA"/>
</dbReference>
<evidence type="ECO:0000313" key="1">
    <source>
        <dbReference type="EMBL" id="TWT77470.1"/>
    </source>
</evidence>
<dbReference type="AlphaFoldDB" id="A0A5C5YRW3"/>
<reference evidence="1 2" key="1">
    <citation type="submission" date="2019-02" db="EMBL/GenBank/DDBJ databases">
        <title>Deep-cultivation of Planctomycetes and their phenomic and genomic characterization uncovers novel biology.</title>
        <authorList>
            <person name="Wiegand S."/>
            <person name="Jogler M."/>
            <person name="Boedeker C."/>
            <person name="Pinto D."/>
            <person name="Vollmers J."/>
            <person name="Rivas-Marin E."/>
            <person name="Kohn T."/>
            <person name="Peeters S.H."/>
            <person name="Heuer A."/>
            <person name="Rast P."/>
            <person name="Oberbeckmann S."/>
            <person name="Bunk B."/>
            <person name="Jeske O."/>
            <person name="Meyerdierks A."/>
            <person name="Storesund J.E."/>
            <person name="Kallscheuer N."/>
            <person name="Luecker S."/>
            <person name="Lage O.M."/>
            <person name="Pohl T."/>
            <person name="Merkel B.J."/>
            <person name="Hornburger P."/>
            <person name="Mueller R.-W."/>
            <person name="Bruemmer F."/>
            <person name="Labrenz M."/>
            <person name="Spormann A.M."/>
            <person name="Op Den Camp H."/>
            <person name="Overmann J."/>
            <person name="Amann R."/>
            <person name="Jetten M.S.M."/>
            <person name="Mascher T."/>
            <person name="Medema M.H."/>
            <person name="Devos D.P."/>
            <person name="Kaster A.-K."/>
            <person name="Ovreas L."/>
            <person name="Rohde M."/>
            <person name="Galperin M.Y."/>
            <person name="Jogler C."/>
        </authorList>
    </citation>
    <scope>NUCLEOTIDE SEQUENCE [LARGE SCALE GENOMIC DNA]</scope>
    <source>
        <strain evidence="1 2">Pla123a</strain>
    </source>
</reference>
<evidence type="ECO:0008006" key="3">
    <source>
        <dbReference type="Google" id="ProtNLM"/>
    </source>
</evidence>
<keyword evidence="2" id="KW-1185">Reference proteome</keyword>
<dbReference type="Proteomes" id="UP000318478">
    <property type="component" value="Unassembled WGS sequence"/>
</dbReference>
<evidence type="ECO:0000313" key="2">
    <source>
        <dbReference type="Proteomes" id="UP000318478"/>
    </source>
</evidence>
<comment type="caution">
    <text evidence="1">The sequence shown here is derived from an EMBL/GenBank/DDBJ whole genome shotgun (WGS) entry which is preliminary data.</text>
</comment>
<proteinExistence type="predicted"/>
<dbReference type="OrthoDB" id="2081179at2"/>
<sequence length="264" mass="29756">MPRPTCYMCDEPATSREHVPPKCLFPEVKDVGADYRQNLLTVPSCDEHNSGKSSDDEFLMVSLAGIIGNNSIGYSHKFSKVNRAIHRSSFSLLDRAMKNQRWSVVEFGPNKFIDVVWGTPDYDRFLRCFDRIARGVHFAQFGRKFSGESRTILGYIPSCLPNPAEFQRLIRDKVAIELEGKPRVGGNPDVFNFRLTDPDPLGLYLAHLQFYGGLDVYVALTPDGCQIPDDLTMMLIEGGIETTIKLGAEEYRFNVDEPVTRRPG</sequence>
<organism evidence="1 2">
    <name type="scientific">Posidoniimonas polymericola</name>
    <dbReference type="NCBI Taxonomy" id="2528002"/>
    <lineage>
        <taxon>Bacteria</taxon>
        <taxon>Pseudomonadati</taxon>
        <taxon>Planctomycetota</taxon>
        <taxon>Planctomycetia</taxon>
        <taxon>Pirellulales</taxon>
        <taxon>Lacipirellulaceae</taxon>
        <taxon>Posidoniimonas</taxon>
    </lineage>
</organism>
<gene>
    <name evidence="1" type="ORF">Pla123a_21310</name>
</gene>
<dbReference type="RefSeq" id="WP_146586641.1">
    <property type="nucleotide sequence ID" value="NZ_SJPO01000004.1"/>
</dbReference>
<name>A0A5C5YRW3_9BACT</name>
<accession>A0A5C5YRW3</accession>
<protein>
    <recommendedName>
        <fullName evidence="3">HNH endonuclease</fullName>
    </recommendedName>
</protein>